<dbReference type="Proteomes" id="UP000326452">
    <property type="component" value="Unassembled WGS sequence"/>
</dbReference>
<dbReference type="InterPro" id="IPR036388">
    <property type="entry name" value="WH-like_DNA-bd_sf"/>
</dbReference>
<keyword evidence="5" id="KW-0804">Transcription</keyword>
<dbReference type="GO" id="GO:0003700">
    <property type="term" value="F:DNA-binding transcription factor activity"/>
    <property type="evidence" value="ECO:0007669"/>
    <property type="project" value="InterPro"/>
</dbReference>
<dbReference type="InterPro" id="IPR036390">
    <property type="entry name" value="WH_DNA-bd_sf"/>
</dbReference>
<dbReference type="Gene3D" id="1.10.10.10">
    <property type="entry name" value="Winged helix-like DNA-binding domain superfamily/Winged helix DNA-binding domain"/>
    <property type="match status" value="1"/>
</dbReference>
<feature type="region of interest" description="Disordered" evidence="6">
    <location>
        <begin position="1"/>
        <end position="22"/>
    </location>
</feature>
<dbReference type="PANTHER" id="PTHR46577:SF1">
    <property type="entry name" value="HTH-TYPE TRANSCRIPTIONAL REGULATORY PROTEIN GABR"/>
    <property type="match status" value="1"/>
</dbReference>
<dbReference type="GO" id="GO:0030170">
    <property type="term" value="F:pyridoxal phosphate binding"/>
    <property type="evidence" value="ECO:0007669"/>
    <property type="project" value="InterPro"/>
</dbReference>
<dbReference type="SUPFAM" id="SSF53383">
    <property type="entry name" value="PLP-dependent transferases"/>
    <property type="match status" value="1"/>
</dbReference>
<evidence type="ECO:0000256" key="1">
    <source>
        <dbReference type="ARBA" id="ARBA00005384"/>
    </source>
</evidence>
<dbReference type="Pfam" id="PF00155">
    <property type="entry name" value="Aminotran_1_2"/>
    <property type="match status" value="1"/>
</dbReference>
<dbReference type="EMBL" id="CABVJC010000005">
    <property type="protein sequence ID" value="VVQ08203.1"/>
    <property type="molecule type" value="Genomic_DNA"/>
</dbReference>
<name>A0A5E7UAP9_PSEFL</name>
<dbReference type="Pfam" id="PF00392">
    <property type="entry name" value="GntR"/>
    <property type="match status" value="1"/>
</dbReference>
<dbReference type="InterPro" id="IPR015424">
    <property type="entry name" value="PyrdxlP-dep_Trfase"/>
</dbReference>
<comment type="similarity">
    <text evidence="1">In the C-terminal section; belongs to the class-I pyridoxal-phosphate-dependent aminotransferase family.</text>
</comment>
<dbReference type="SMART" id="SM00345">
    <property type="entry name" value="HTH_GNTR"/>
    <property type="match status" value="1"/>
</dbReference>
<evidence type="ECO:0000256" key="3">
    <source>
        <dbReference type="ARBA" id="ARBA00023015"/>
    </source>
</evidence>
<evidence type="ECO:0000256" key="5">
    <source>
        <dbReference type="ARBA" id="ARBA00023163"/>
    </source>
</evidence>
<dbReference type="PANTHER" id="PTHR46577">
    <property type="entry name" value="HTH-TYPE TRANSCRIPTIONAL REGULATORY PROTEIN GABR"/>
    <property type="match status" value="1"/>
</dbReference>
<evidence type="ECO:0000256" key="4">
    <source>
        <dbReference type="ARBA" id="ARBA00023125"/>
    </source>
</evidence>
<evidence type="ECO:0000313" key="9">
    <source>
        <dbReference type="Proteomes" id="UP000326452"/>
    </source>
</evidence>
<evidence type="ECO:0000256" key="2">
    <source>
        <dbReference type="ARBA" id="ARBA00022898"/>
    </source>
</evidence>
<protein>
    <submittedName>
        <fullName evidence="8">HTH-type transcriptional regulatory protein GabR</fullName>
    </submittedName>
</protein>
<sequence length="563" mass="62262">MHYSPNCTENRYTTASPPNTNPPVGAAEGYDLLMLSFEKRDQKIAAFGSSYRDWGQFRVFRVGNYCRSRNSGNLAGTPNNLGSLVGMELHVVINGRKDLAGQLYQQLRGAIESGRLAAGTQLPPSRLLAEQLGISRKTISDTYAQLTYENFLTGVIGKGTYVNARPAQVRRKQSHSELASAEVIESWRNLPVFLRHPTLEGSLRYDFIGGATSKGQFPQDDWRRCVAHAMRQMGQSKGFYSVAEGLPALRNAIARHIAFSRGINCQDQDIVVCNGAQQALDLITRVLISPGSLVAMEDPGYPPARLLFGTHGAEVVGIPVDAEGIQVEHIPDGTRLIYVTPSHQFPLGMPMSQARREALLARAHELGAIIIEDDYDSEFRYEGRPTDSLFNLDQRGIVAYVGTFSKTLLPELRLGYAILPPAILEAVIRAKQLTDLHASTLPQWALAKFIAEGCLLKHIRRCHAIYAQRRERILVRMATDLAPWLEAVPASAGFHMAVFCKVPIDLPLVIELAKKVEVGLYSINGFYHQQPAKNGLYFGFGAIETLDIDIALDRLRDILQQVA</sequence>
<dbReference type="AlphaFoldDB" id="A0A5E7UAP9"/>
<reference evidence="8 9" key="1">
    <citation type="submission" date="2019-09" db="EMBL/GenBank/DDBJ databases">
        <authorList>
            <person name="Chandra G."/>
            <person name="Truman W A."/>
        </authorList>
    </citation>
    <scope>NUCLEOTIDE SEQUENCE [LARGE SCALE GENOMIC DNA]</scope>
    <source>
        <strain evidence="8">PS941</strain>
    </source>
</reference>
<gene>
    <name evidence="8" type="primary">gabR_2</name>
    <name evidence="8" type="ORF">PS941_03356</name>
</gene>
<keyword evidence="4" id="KW-0238">DNA-binding</keyword>
<dbReference type="PROSITE" id="PS50949">
    <property type="entry name" value="HTH_GNTR"/>
    <property type="match status" value="1"/>
</dbReference>
<feature type="domain" description="HTH gntR-type" evidence="7">
    <location>
        <begin position="97"/>
        <end position="165"/>
    </location>
</feature>
<evidence type="ECO:0000256" key="6">
    <source>
        <dbReference type="SAM" id="MobiDB-lite"/>
    </source>
</evidence>
<dbReference type="InterPro" id="IPR004839">
    <property type="entry name" value="Aminotransferase_I/II_large"/>
</dbReference>
<keyword evidence="2" id="KW-0663">Pyridoxal phosphate</keyword>
<organism evidence="8 9">
    <name type="scientific">Pseudomonas fluorescens</name>
    <dbReference type="NCBI Taxonomy" id="294"/>
    <lineage>
        <taxon>Bacteria</taxon>
        <taxon>Pseudomonadati</taxon>
        <taxon>Pseudomonadota</taxon>
        <taxon>Gammaproteobacteria</taxon>
        <taxon>Pseudomonadales</taxon>
        <taxon>Pseudomonadaceae</taxon>
        <taxon>Pseudomonas</taxon>
    </lineage>
</organism>
<dbReference type="CDD" id="cd00609">
    <property type="entry name" value="AAT_like"/>
    <property type="match status" value="1"/>
</dbReference>
<dbReference type="SUPFAM" id="SSF46785">
    <property type="entry name" value="Winged helix' DNA-binding domain"/>
    <property type="match status" value="1"/>
</dbReference>
<keyword evidence="3" id="KW-0805">Transcription regulation</keyword>
<dbReference type="CDD" id="cd07377">
    <property type="entry name" value="WHTH_GntR"/>
    <property type="match status" value="1"/>
</dbReference>
<dbReference type="InterPro" id="IPR015421">
    <property type="entry name" value="PyrdxlP-dep_Trfase_major"/>
</dbReference>
<dbReference type="InterPro" id="IPR000524">
    <property type="entry name" value="Tscrpt_reg_HTH_GntR"/>
</dbReference>
<accession>A0A5E7UAP9</accession>
<evidence type="ECO:0000313" key="8">
    <source>
        <dbReference type="EMBL" id="VVQ08203.1"/>
    </source>
</evidence>
<feature type="compositionally biased region" description="Polar residues" evidence="6">
    <location>
        <begin position="1"/>
        <end position="18"/>
    </location>
</feature>
<dbReference type="GO" id="GO:0003677">
    <property type="term" value="F:DNA binding"/>
    <property type="evidence" value="ECO:0007669"/>
    <property type="project" value="UniProtKB-KW"/>
</dbReference>
<proteinExistence type="inferred from homology"/>
<evidence type="ECO:0000259" key="7">
    <source>
        <dbReference type="PROSITE" id="PS50949"/>
    </source>
</evidence>
<dbReference type="Gene3D" id="3.40.640.10">
    <property type="entry name" value="Type I PLP-dependent aspartate aminotransferase-like (Major domain)"/>
    <property type="match status" value="1"/>
</dbReference>
<dbReference type="InterPro" id="IPR051446">
    <property type="entry name" value="HTH_trans_reg/aminotransferase"/>
</dbReference>